<dbReference type="Gramene" id="PRQ44049">
    <property type="protein sequence ID" value="PRQ44049"/>
    <property type="gene ID" value="RchiOBHm_Chr3g0474951"/>
</dbReference>
<name>A0A2P6RC84_ROSCH</name>
<protein>
    <submittedName>
        <fullName evidence="2">Uncharacterized protein</fullName>
    </submittedName>
</protein>
<gene>
    <name evidence="2" type="ORF">RchiOBHm_Chr3g0474951</name>
</gene>
<keyword evidence="1" id="KW-0472">Membrane</keyword>
<proteinExistence type="predicted"/>
<keyword evidence="1" id="KW-0812">Transmembrane</keyword>
<comment type="caution">
    <text evidence="2">The sequence shown here is derived from an EMBL/GenBank/DDBJ whole genome shotgun (WGS) entry which is preliminary data.</text>
</comment>
<evidence type="ECO:0000313" key="3">
    <source>
        <dbReference type="Proteomes" id="UP000238479"/>
    </source>
</evidence>
<reference evidence="2 3" key="1">
    <citation type="journal article" date="2018" name="Nat. Genet.">
        <title>The Rosa genome provides new insights in the design of modern roses.</title>
        <authorList>
            <person name="Bendahmane M."/>
        </authorList>
    </citation>
    <scope>NUCLEOTIDE SEQUENCE [LARGE SCALE GENOMIC DNA]</scope>
    <source>
        <strain evidence="3">cv. Old Blush</strain>
    </source>
</reference>
<keyword evidence="1" id="KW-1133">Transmembrane helix</keyword>
<organism evidence="2 3">
    <name type="scientific">Rosa chinensis</name>
    <name type="common">China rose</name>
    <dbReference type="NCBI Taxonomy" id="74649"/>
    <lineage>
        <taxon>Eukaryota</taxon>
        <taxon>Viridiplantae</taxon>
        <taxon>Streptophyta</taxon>
        <taxon>Embryophyta</taxon>
        <taxon>Tracheophyta</taxon>
        <taxon>Spermatophyta</taxon>
        <taxon>Magnoliopsida</taxon>
        <taxon>eudicotyledons</taxon>
        <taxon>Gunneridae</taxon>
        <taxon>Pentapetalae</taxon>
        <taxon>rosids</taxon>
        <taxon>fabids</taxon>
        <taxon>Rosales</taxon>
        <taxon>Rosaceae</taxon>
        <taxon>Rosoideae</taxon>
        <taxon>Rosoideae incertae sedis</taxon>
        <taxon>Rosa</taxon>
    </lineage>
</organism>
<evidence type="ECO:0000313" key="2">
    <source>
        <dbReference type="EMBL" id="PRQ44049.1"/>
    </source>
</evidence>
<dbReference type="AlphaFoldDB" id="A0A2P6RC84"/>
<accession>A0A2P6RC84</accession>
<sequence>MIQQREMIHLQSYMVQLLSTIITVGRPSVSILMINQILTTSEDGIGRILIAQIWFGGDEGSALDPSFEGGDSDRRGGQIVTFGGGDAWWCSDEGSAVFYGGGSLFRVDLYPMRSSGSTVAVAIVGGLERKTGFQPSPKGGDGFWVGLDPLGDEGSDLQRVKDGDMARSAFVGGWGGNRLGHDGLVGAMWRSFATARQLGGGGGVPLVLLGVAFVIAMWTEALWAVACWWAWAFIILDGMEGDLSSSSPSF</sequence>
<dbReference type="Proteomes" id="UP000238479">
    <property type="component" value="Chromosome 3"/>
</dbReference>
<feature type="transmembrane region" description="Helical" evidence="1">
    <location>
        <begin position="198"/>
        <end position="215"/>
    </location>
</feature>
<evidence type="ECO:0000256" key="1">
    <source>
        <dbReference type="SAM" id="Phobius"/>
    </source>
</evidence>
<keyword evidence="3" id="KW-1185">Reference proteome</keyword>
<dbReference type="EMBL" id="PDCK01000041">
    <property type="protein sequence ID" value="PRQ44049.1"/>
    <property type="molecule type" value="Genomic_DNA"/>
</dbReference>